<name>A0AAV3PLF8_LITER</name>
<proteinExistence type="predicted"/>
<gene>
    <name evidence="2" type="ORF">LIER_11029</name>
</gene>
<sequence>MDGMNEGGSITRPPVLDTTDEEYSDDGEELAQANSKALNSTFYNVDANMFKIMNQCTSAKEAWEILKEDESILSYNNTMKDIANEFFSLAEPMTEEKLVRKALRTQPLKFESKVTAIEEAQYLTKMKVDERMGSLITYEVKINGRIKSKKQNIALKSQIEDSKEASGIMPDC</sequence>
<feature type="region of interest" description="Disordered" evidence="1">
    <location>
        <begin position="1"/>
        <end position="25"/>
    </location>
</feature>
<evidence type="ECO:0000313" key="2">
    <source>
        <dbReference type="EMBL" id="GAA0152587.1"/>
    </source>
</evidence>
<comment type="caution">
    <text evidence="2">The sequence shown here is derived from an EMBL/GenBank/DDBJ whole genome shotgun (WGS) entry which is preliminary data.</text>
</comment>
<organism evidence="2 3">
    <name type="scientific">Lithospermum erythrorhizon</name>
    <name type="common">Purple gromwell</name>
    <name type="synonym">Lithospermum officinale var. erythrorhizon</name>
    <dbReference type="NCBI Taxonomy" id="34254"/>
    <lineage>
        <taxon>Eukaryota</taxon>
        <taxon>Viridiplantae</taxon>
        <taxon>Streptophyta</taxon>
        <taxon>Embryophyta</taxon>
        <taxon>Tracheophyta</taxon>
        <taxon>Spermatophyta</taxon>
        <taxon>Magnoliopsida</taxon>
        <taxon>eudicotyledons</taxon>
        <taxon>Gunneridae</taxon>
        <taxon>Pentapetalae</taxon>
        <taxon>asterids</taxon>
        <taxon>lamiids</taxon>
        <taxon>Boraginales</taxon>
        <taxon>Boraginaceae</taxon>
        <taxon>Boraginoideae</taxon>
        <taxon>Lithospermeae</taxon>
        <taxon>Lithospermum</taxon>
    </lineage>
</organism>
<dbReference type="Proteomes" id="UP001454036">
    <property type="component" value="Unassembled WGS sequence"/>
</dbReference>
<dbReference type="Pfam" id="PF14223">
    <property type="entry name" value="Retrotran_gag_2"/>
    <property type="match status" value="1"/>
</dbReference>
<protein>
    <submittedName>
        <fullName evidence="2">Uncharacterized protein</fullName>
    </submittedName>
</protein>
<accession>A0AAV3PLF8</accession>
<dbReference type="AlphaFoldDB" id="A0AAV3PLF8"/>
<dbReference type="EMBL" id="BAABME010002010">
    <property type="protein sequence ID" value="GAA0152587.1"/>
    <property type="molecule type" value="Genomic_DNA"/>
</dbReference>
<reference evidence="2 3" key="1">
    <citation type="submission" date="2024-01" db="EMBL/GenBank/DDBJ databases">
        <title>The complete chloroplast genome sequence of Lithospermum erythrorhizon: insights into the phylogenetic relationship among Boraginaceae species and the maternal lineages of purple gromwells.</title>
        <authorList>
            <person name="Okada T."/>
            <person name="Watanabe K."/>
        </authorList>
    </citation>
    <scope>NUCLEOTIDE SEQUENCE [LARGE SCALE GENOMIC DNA]</scope>
</reference>
<evidence type="ECO:0000313" key="3">
    <source>
        <dbReference type="Proteomes" id="UP001454036"/>
    </source>
</evidence>
<keyword evidence="3" id="KW-1185">Reference proteome</keyword>
<evidence type="ECO:0000256" key="1">
    <source>
        <dbReference type="SAM" id="MobiDB-lite"/>
    </source>
</evidence>